<evidence type="ECO:0000313" key="4">
    <source>
        <dbReference type="Proteomes" id="UP000827724"/>
    </source>
</evidence>
<evidence type="ECO:0000259" key="2">
    <source>
        <dbReference type="PROSITE" id="PS51762"/>
    </source>
</evidence>
<comment type="caution">
    <text evidence="3">The sequence shown here is derived from an EMBL/GenBank/DDBJ whole genome shotgun (WGS) entry which is preliminary data.</text>
</comment>
<keyword evidence="3" id="KW-0378">Hydrolase</keyword>
<dbReference type="GO" id="GO:0005975">
    <property type="term" value="P:carbohydrate metabolic process"/>
    <property type="evidence" value="ECO:0007669"/>
    <property type="project" value="InterPro"/>
</dbReference>
<keyword evidence="4" id="KW-1185">Reference proteome</keyword>
<dbReference type="Gene3D" id="2.60.120.200">
    <property type="match status" value="1"/>
</dbReference>
<feature type="signal peptide" evidence="1">
    <location>
        <begin position="1"/>
        <end position="18"/>
    </location>
</feature>
<dbReference type="OrthoDB" id="192832at2759"/>
<dbReference type="AlphaFoldDB" id="A0A9P8TUJ7"/>
<organism evidence="3 4">
    <name type="scientific">Trichoderma cornu-damae</name>
    <dbReference type="NCBI Taxonomy" id="654480"/>
    <lineage>
        <taxon>Eukaryota</taxon>
        <taxon>Fungi</taxon>
        <taxon>Dikarya</taxon>
        <taxon>Ascomycota</taxon>
        <taxon>Pezizomycotina</taxon>
        <taxon>Sordariomycetes</taxon>
        <taxon>Hypocreomycetidae</taxon>
        <taxon>Hypocreales</taxon>
        <taxon>Hypocreaceae</taxon>
        <taxon>Trichoderma</taxon>
    </lineage>
</organism>
<dbReference type="PANTHER" id="PTHR10963">
    <property type="entry name" value="GLYCOSYL HYDROLASE-RELATED"/>
    <property type="match status" value="1"/>
</dbReference>
<dbReference type="PANTHER" id="PTHR10963:SF60">
    <property type="entry name" value="GRAM-NEGATIVE BACTERIA-BINDING PROTEIN 1-RELATED"/>
    <property type="match status" value="1"/>
</dbReference>
<sequence>MRFQSLAFSALVVSSARATLSPNVAGMNLVWQETFIGDQGDMINLTEWNVITGIHYNDEVETYTESSSNMQLSGGQTLQLVPQQSPTTGEWTSSRIESVQSWAPAPGKSMQVQAALRGGTSSIDQRQGMWPAFWMLGEAQRQGTPWPRCGELDIFEQVNGQLTGYGTAHCDHTDGGACSEPSGLGQAIAMPQDDNFHTWALKIDRTSNNWQTETIQWFMDGILFHVLTGAQIGDEGVWATLAHSPMYIILNLAVGGVWPGDPNEATVSGWGNMFEVQYVAVYEMA</sequence>
<dbReference type="InterPro" id="IPR000757">
    <property type="entry name" value="Beta-glucanase-like"/>
</dbReference>
<dbReference type="EMBL" id="JAIWOZ010000004">
    <property type="protein sequence ID" value="KAH6605569.1"/>
    <property type="molecule type" value="Genomic_DNA"/>
</dbReference>
<proteinExistence type="predicted"/>
<reference evidence="3" key="1">
    <citation type="submission" date="2021-08" db="EMBL/GenBank/DDBJ databases">
        <title>Chromosome-Level Trichoderma cornu-damae using Hi-C Data.</title>
        <authorList>
            <person name="Kim C.S."/>
        </authorList>
    </citation>
    <scope>NUCLEOTIDE SEQUENCE</scope>
    <source>
        <strain evidence="3">KA19-0412C</strain>
    </source>
</reference>
<dbReference type="CDD" id="cd02182">
    <property type="entry name" value="GH16_Strep_laminarinase_like"/>
    <property type="match status" value="1"/>
</dbReference>
<dbReference type="Pfam" id="PF26113">
    <property type="entry name" value="GH16_XgeA"/>
    <property type="match status" value="1"/>
</dbReference>
<feature type="domain" description="GH16" evidence="2">
    <location>
        <begin position="14"/>
        <end position="285"/>
    </location>
</feature>
<evidence type="ECO:0000313" key="3">
    <source>
        <dbReference type="EMBL" id="KAH6605569.1"/>
    </source>
</evidence>
<dbReference type="PROSITE" id="PS51762">
    <property type="entry name" value="GH16_2"/>
    <property type="match status" value="1"/>
</dbReference>
<dbReference type="InterPro" id="IPR013320">
    <property type="entry name" value="ConA-like_dom_sf"/>
</dbReference>
<protein>
    <submittedName>
        <fullName evidence="3">Glycoside hydrolase family 16</fullName>
    </submittedName>
</protein>
<evidence type="ECO:0000256" key="1">
    <source>
        <dbReference type="SAM" id="SignalP"/>
    </source>
</evidence>
<accession>A0A9P8TUJ7</accession>
<keyword evidence="1" id="KW-0732">Signal</keyword>
<dbReference type="SUPFAM" id="SSF49899">
    <property type="entry name" value="Concanavalin A-like lectins/glucanases"/>
    <property type="match status" value="1"/>
</dbReference>
<gene>
    <name evidence="3" type="ORF">Trco_004722</name>
</gene>
<name>A0A9P8TUJ7_9HYPO</name>
<dbReference type="InterPro" id="IPR050546">
    <property type="entry name" value="Glycosyl_Hydrlase_16"/>
</dbReference>
<dbReference type="GO" id="GO:0004553">
    <property type="term" value="F:hydrolase activity, hydrolyzing O-glycosyl compounds"/>
    <property type="evidence" value="ECO:0007669"/>
    <property type="project" value="InterPro"/>
</dbReference>
<dbReference type="Proteomes" id="UP000827724">
    <property type="component" value="Unassembled WGS sequence"/>
</dbReference>
<feature type="chain" id="PRO_5040189376" evidence="1">
    <location>
        <begin position="19"/>
        <end position="285"/>
    </location>
</feature>